<keyword evidence="14" id="KW-0175">Coiled coil</keyword>
<dbReference type="InterPro" id="IPR002146">
    <property type="entry name" value="ATP_synth_b/b'su_bac/chlpt"/>
</dbReference>
<name>A0A7X9FUL9_9DELT</name>
<keyword evidence="12" id="KW-1003">Cell membrane</keyword>
<evidence type="ECO:0000256" key="2">
    <source>
        <dbReference type="ARBA" id="ARBA00022448"/>
    </source>
</evidence>
<dbReference type="HAMAP" id="MF_01398">
    <property type="entry name" value="ATP_synth_b_bprime"/>
    <property type="match status" value="1"/>
</dbReference>
<evidence type="ECO:0000256" key="7">
    <source>
        <dbReference type="ARBA" id="ARBA00023065"/>
    </source>
</evidence>
<keyword evidence="7 12" id="KW-0406">Ion transport</keyword>
<evidence type="ECO:0000256" key="6">
    <source>
        <dbReference type="ARBA" id="ARBA00022989"/>
    </source>
</evidence>
<comment type="caution">
    <text evidence="15">The sequence shown here is derived from an EMBL/GenBank/DDBJ whole genome shotgun (WGS) entry which is preliminary data.</text>
</comment>
<evidence type="ECO:0000256" key="5">
    <source>
        <dbReference type="ARBA" id="ARBA00022781"/>
    </source>
</evidence>
<dbReference type="PANTHER" id="PTHR33445">
    <property type="entry name" value="ATP SYNTHASE SUBUNIT B', CHLOROPLASTIC"/>
    <property type="match status" value="1"/>
</dbReference>
<dbReference type="PANTHER" id="PTHR33445:SF2">
    <property type="entry name" value="ATP SYNTHASE SUBUNIT B', CHLOROPLASTIC"/>
    <property type="match status" value="1"/>
</dbReference>
<evidence type="ECO:0000256" key="11">
    <source>
        <dbReference type="ARBA" id="ARBA00037847"/>
    </source>
</evidence>
<evidence type="ECO:0000256" key="12">
    <source>
        <dbReference type="HAMAP-Rule" id="MF_01398"/>
    </source>
</evidence>
<organism evidence="15 16">
    <name type="scientific">SAR324 cluster bacterium</name>
    <dbReference type="NCBI Taxonomy" id="2024889"/>
    <lineage>
        <taxon>Bacteria</taxon>
        <taxon>Deltaproteobacteria</taxon>
        <taxon>SAR324 cluster</taxon>
    </lineage>
</organism>
<dbReference type="CDD" id="cd06503">
    <property type="entry name" value="ATP-synt_Fo_b"/>
    <property type="match status" value="1"/>
</dbReference>
<evidence type="ECO:0000256" key="10">
    <source>
        <dbReference type="ARBA" id="ARBA00025198"/>
    </source>
</evidence>
<comment type="function">
    <text evidence="12">Component of the F(0) channel, it forms part of the peripheral stalk, linking F(1) to F(0).</text>
</comment>
<dbReference type="GO" id="GO:0012505">
    <property type="term" value="C:endomembrane system"/>
    <property type="evidence" value="ECO:0007669"/>
    <property type="project" value="UniProtKB-SubCell"/>
</dbReference>
<gene>
    <name evidence="12" type="primary">atpF</name>
    <name evidence="15" type="ORF">GYA55_14700</name>
</gene>
<keyword evidence="9 12" id="KW-0066">ATP synthesis</keyword>
<evidence type="ECO:0000256" key="13">
    <source>
        <dbReference type="RuleBase" id="RU003848"/>
    </source>
</evidence>
<comment type="subcellular location">
    <subcellularLocation>
        <location evidence="12">Cell membrane</location>
        <topology evidence="12">Single-pass membrane protein</topology>
    </subcellularLocation>
    <subcellularLocation>
        <location evidence="11">Endomembrane system</location>
        <topology evidence="11">Single-pass membrane protein</topology>
    </subcellularLocation>
</comment>
<dbReference type="GO" id="GO:0046961">
    <property type="term" value="F:proton-transporting ATPase activity, rotational mechanism"/>
    <property type="evidence" value="ECO:0007669"/>
    <property type="project" value="TreeGrafter"/>
</dbReference>
<dbReference type="GO" id="GO:0005886">
    <property type="term" value="C:plasma membrane"/>
    <property type="evidence" value="ECO:0007669"/>
    <property type="project" value="UniProtKB-SubCell"/>
</dbReference>
<evidence type="ECO:0000256" key="4">
    <source>
        <dbReference type="ARBA" id="ARBA00022692"/>
    </source>
</evidence>
<keyword evidence="4 12" id="KW-0812">Transmembrane</keyword>
<evidence type="ECO:0000256" key="8">
    <source>
        <dbReference type="ARBA" id="ARBA00023136"/>
    </source>
</evidence>
<feature type="coiled-coil region" evidence="14">
    <location>
        <begin position="75"/>
        <end position="116"/>
    </location>
</feature>
<feature type="transmembrane region" description="Helical" evidence="12">
    <location>
        <begin position="46"/>
        <end position="63"/>
    </location>
</feature>
<comment type="function">
    <text evidence="10 12">F(1)F(0) ATP synthase produces ATP from ADP in the presence of a proton or sodium gradient. F-type ATPases consist of two structural domains, F(1) containing the extramembraneous catalytic core and F(0) containing the membrane proton channel, linked together by a central stalk and a peripheral stalk. During catalysis, ATP synthesis in the catalytic domain of F(1) is coupled via a rotary mechanism of the central stalk subunits to proton translocation.</text>
</comment>
<protein>
    <recommendedName>
        <fullName evidence="12">ATP synthase subunit b</fullName>
    </recommendedName>
    <alternativeName>
        <fullName evidence="12">ATP synthase F(0) sector subunit b</fullName>
    </alternativeName>
    <alternativeName>
        <fullName evidence="12">ATPase subunit I</fullName>
    </alternativeName>
    <alternativeName>
        <fullName evidence="12">F-type ATPase subunit b</fullName>
        <shortName evidence="12">F-ATPase subunit b</shortName>
    </alternativeName>
</protein>
<accession>A0A7X9FUL9</accession>
<reference evidence="15 16" key="1">
    <citation type="journal article" date="2020" name="Biotechnol. Biofuels">
        <title>New insights from the biogas microbiome by comprehensive genome-resolved metagenomics of nearly 1600 species originating from multiple anaerobic digesters.</title>
        <authorList>
            <person name="Campanaro S."/>
            <person name="Treu L."/>
            <person name="Rodriguez-R L.M."/>
            <person name="Kovalovszki A."/>
            <person name="Ziels R.M."/>
            <person name="Maus I."/>
            <person name="Zhu X."/>
            <person name="Kougias P.G."/>
            <person name="Basile A."/>
            <person name="Luo G."/>
            <person name="Schluter A."/>
            <person name="Konstantinidis K.T."/>
            <person name="Angelidaki I."/>
        </authorList>
    </citation>
    <scope>NUCLEOTIDE SEQUENCE [LARGE SCALE GENOMIC DNA]</scope>
    <source>
        <strain evidence="15">AS27yjCOA_65</strain>
    </source>
</reference>
<dbReference type="GO" id="GO:0046933">
    <property type="term" value="F:proton-transporting ATP synthase activity, rotational mechanism"/>
    <property type="evidence" value="ECO:0007669"/>
    <property type="project" value="UniProtKB-UniRule"/>
</dbReference>
<evidence type="ECO:0000313" key="16">
    <source>
        <dbReference type="Proteomes" id="UP000524246"/>
    </source>
</evidence>
<keyword evidence="2 12" id="KW-0813">Transport</keyword>
<evidence type="ECO:0000313" key="15">
    <source>
        <dbReference type="EMBL" id="NMC64411.1"/>
    </source>
</evidence>
<dbReference type="GO" id="GO:0045259">
    <property type="term" value="C:proton-transporting ATP synthase complex"/>
    <property type="evidence" value="ECO:0007669"/>
    <property type="project" value="UniProtKB-KW"/>
</dbReference>
<dbReference type="Pfam" id="PF00430">
    <property type="entry name" value="ATP-synt_B"/>
    <property type="match status" value="1"/>
</dbReference>
<proteinExistence type="inferred from homology"/>
<evidence type="ECO:0000256" key="3">
    <source>
        <dbReference type="ARBA" id="ARBA00022547"/>
    </source>
</evidence>
<comment type="subunit">
    <text evidence="12">F-type ATPases have 2 components, F(1) - the catalytic core - and F(0) - the membrane proton channel. F(1) has five subunits: alpha(3), beta(3), gamma(1), delta(1), epsilon(1). F(0) has three main subunits: a(1), b(2) and c(10-14). The alpha and beta chains form an alternating ring which encloses part of the gamma chain. F(1) is attached to F(0) by a central stalk formed by the gamma and epsilon chains, while a peripheral stalk is formed by the delta and b chains.</text>
</comment>
<keyword evidence="6 12" id="KW-1133">Transmembrane helix</keyword>
<comment type="similarity">
    <text evidence="1 12 13">Belongs to the ATPase B chain family.</text>
</comment>
<dbReference type="EMBL" id="JAAZON010000667">
    <property type="protein sequence ID" value="NMC64411.1"/>
    <property type="molecule type" value="Genomic_DNA"/>
</dbReference>
<evidence type="ECO:0000256" key="9">
    <source>
        <dbReference type="ARBA" id="ARBA00023310"/>
    </source>
</evidence>
<keyword evidence="5 12" id="KW-0375">Hydrogen ion transport</keyword>
<keyword evidence="3 12" id="KW-0138">CF(0)</keyword>
<sequence>MTHLLRKLKKWIGFSLVIVLFESTNVCASGASHGTAHKSPGISSLIPYWVNFILFLGILYILLRKKVPLIWAERRDKIAEGIDKASVELKEAEAKLREARHNFDNVEEEISKVKALIRNEAAMEHDSILAEAKKKADLIIQRAKDTAASERSSAEKLLRREMGERVLLLARQRLLKQISPENDYQRRLCTMEAFKEMLH</sequence>
<keyword evidence="8 12" id="KW-0472">Membrane</keyword>
<evidence type="ECO:0000256" key="14">
    <source>
        <dbReference type="SAM" id="Coils"/>
    </source>
</evidence>
<dbReference type="AlphaFoldDB" id="A0A7X9FUL9"/>
<dbReference type="Proteomes" id="UP000524246">
    <property type="component" value="Unassembled WGS sequence"/>
</dbReference>
<evidence type="ECO:0000256" key="1">
    <source>
        <dbReference type="ARBA" id="ARBA00005513"/>
    </source>
</evidence>
<dbReference type="InterPro" id="IPR050059">
    <property type="entry name" value="ATP_synthase_B_chain"/>
</dbReference>